<dbReference type="InterPro" id="IPR009003">
    <property type="entry name" value="Peptidase_S1_PA"/>
</dbReference>
<evidence type="ECO:0000256" key="1">
    <source>
        <dbReference type="ARBA" id="ARBA00001656"/>
    </source>
</evidence>
<keyword evidence="7 13" id="KW-0645">Protease</keyword>
<dbReference type="GO" id="GO:0004252">
    <property type="term" value="F:serine-type endopeptidase activity"/>
    <property type="evidence" value="ECO:0007669"/>
    <property type="project" value="InterPro"/>
</dbReference>
<name>A0A1I8QBP4_STOCA</name>
<dbReference type="STRING" id="35570.A0A1I8QBP4"/>
<gene>
    <name evidence="16" type="primary">106091200</name>
</gene>
<dbReference type="Pfam" id="PF00089">
    <property type="entry name" value="Trypsin"/>
    <property type="match status" value="1"/>
</dbReference>
<dbReference type="OrthoDB" id="10059102at2759"/>
<dbReference type="SMART" id="SM00020">
    <property type="entry name" value="Tryp_SPc"/>
    <property type="match status" value="1"/>
</dbReference>
<evidence type="ECO:0000313" key="17">
    <source>
        <dbReference type="Proteomes" id="UP000095300"/>
    </source>
</evidence>
<evidence type="ECO:0000256" key="14">
    <source>
        <dbReference type="SAM" id="SignalP"/>
    </source>
</evidence>
<dbReference type="GO" id="GO:0005576">
    <property type="term" value="C:extracellular region"/>
    <property type="evidence" value="ECO:0007669"/>
    <property type="project" value="UniProtKB-SubCell"/>
</dbReference>
<feature type="chain" id="PRO_5009328046" description="Acrosin" evidence="14">
    <location>
        <begin position="29"/>
        <end position="272"/>
    </location>
</feature>
<evidence type="ECO:0000256" key="3">
    <source>
        <dbReference type="ARBA" id="ARBA00007664"/>
    </source>
</evidence>
<protein>
    <recommendedName>
        <fullName evidence="5">Acrosin</fullName>
        <ecNumber evidence="4">3.4.21.10</ecNumber>
    </recommendedName>
</protein>
<evidence type="ECO:0000256" key="9">
    <source>
        <dbReference type="ARBA" id="ARBA00022801"/>
    </source>
</evidence>
<evidence type="ECO:0000259" key="15">
    <source>
        <dbReference type="PROSITE" id="PS50240"/>
    </source>
</evidence>
<evidence type="ECO:0000256" key="2">
    <source>
        <dbReference type="ARBA" id="ARBA00004613"/>
    </source>
</evidence>
<proteinExistence type="inferred from homology"/>
<keyword evidence="8 14" id="KW-0732">Signal</keyword>
<dbReference type="FunFam" id="2.40.10.10:FF:000077">
    <property type="entry name" value="Predicted protein"/>
    <property type="match status" value="1"/>
</dbReference>
<dbReference type="SUPFAM" id="SSF50494">
    <property type="entry name" value="Trypsin-like serine proteases"/>
    <property type="match status" value="1"/>
</dbReference>
<dbReference type="VEuPathDB" id="VectorBase:SCAU015694"/>
<dbReference type="InterPro" id="IPR001254">
    <property type="entry name" value="Trypsin_dom"/>
</dbReference>
<feature type="domain" description="Peptidase S1" evidence="15">
    <location>
        <begin position="38"/>
        <end position="269"/>
    </location>
</feature>
<evidence type="ECO:0000256" key="11">
    <source>
        <dbReference type="ARBA" id="ARBA00023145"/>
    </source>
</evidence>
<evidence type="ECO:0000256" key="12">
    <source>
        <dbReference type="ARBA" id="ARBA00023157"/>
    </source>
</evidence>
<dbReference type="KEGG" id="scac:106091200"/>
<dbReference type="InterPro" id="IPR033116">
    <property type="entry name" value="TRYPSIN_SER"/>
</dbReference>
<dbReference type="PRINTS" id="PR00722">
    <property type="entry name" value="CHYMOTRYPSIN"/>
</dbReference>
<organism evidence="16 17">
    <name type="scientific">Stomoxys calcitrans</name>
    <name type="common">Stable fly</name>
    <name type="synonym">Conops calcitrans</name>
    <dbReference type="NCBI Taxonomy" id="35570"/>
    <lineage>
        <taxon>Eukaryota</taxon>
        <taxon>Metazoa</taxon>
        <taxon>Ecdysozoa</taxon>
        <taxon>Arthropoda</taxon>
        <taxon>Hexapoda</taxon>
        <taxon>Insecta</taxon>
        <taxon>Pterygota</taxon>
        <taxon>Neoptera</taxon>
        <taxon>Endopterygota</taxon>
        <taxon>Diptera</taxon>
        <taxon>Brachycera</taxon>
        <taxon>Muscomorpha</taxon>
        <taxon>Muscoidea</taxon>
        <taxon>Muscidae</taxon>
        <taxon>Stomoxys</taxon>
    </lineage>
</organism>
<feature type="signal peptide" evidence="14">
    <location>
        <begin position="1"/>
        <end position="28"/>
    </location>
</feature>
<keyword evidence="11" id="KW-0865">Zymogen</keyword>
<evidence type="ECO:0000256" key="6">
    <source>
        <dbReference type="ARBA" id="ARBA00022525"/>
    </source>
</evidence>
<keyword evidence="6" id="KW-0964">Secreted</keyword>
<dbReference type="AlphaFoldDB" id="A0A1I8QBP4"/>
<comment type="similarity">
    <text evidence="3">Belongs to the peptidase S1 family.</text>
</comment>
<dbReference type="EnsemblMetazoa" id="SCAU015694-RA">
    <property type="protein sequence ID" value="SCAU015694-PA"/>
    <property type="gene ID" value="SCAU015694"/>
</dbReference>
<reference evidence="16" key="1">
    <citation type="submission" date="2020-05" db="UniProtKB">
        <authorList>
            <consortium name="EnsemblMetazoa"/>
        </authorList>
    </citation>
    <scope>IDENTIFICATION</scope>
    <source>
        <strain evidence="16">USDA</strain>
    </source>
</reference>
<comment type="catalytic activity">
    <reaction evidence="1">
        <text>Preferential cleavage: Arg-|-Xaa, Lys-|-Xaa.</text>
        <dbReference type="EC" id="3.4.21.10"/>
    </reaction>
</comment>
<dbReference type="InterPro" id="IPR001314">
    <property type="entry name" value="Peptidase_S1A"/>
</dbReference>
<keyword evidence="10 13" id="KW-0720">Serine protease</keyword>
<dbReference type="GO" id="GO:0006508">
    <property type="term" value="P:proteolysis"/>
    <property type="evidence" value="ECO:0007669"/>
    <property type="project" value="UniProtKB-KW"/>
</dbReference>
<accession>A0A1I8QBP4</accession>
<dbReference type="PANTHER" id="PTHR24252:SF8">
    <property type="entry name" value="ACROSIN"/>
    <property type="match status" value="1"/>
</dbReference>
<dbReference type="PANTHER" id="PTHR24252">
    <property type="entry name" value="ACROSIN-RELATED"/>
    <property type="match status" value="1"/>
</dbReference>
<evidence type="ECO:0000256" key="7">
    <source>
        <dbReference type="ARBA" id="ARBA00022670"/>
    </source>
</evidence>
<dbReference type="Proteomes" id="UP000095300">
    <property type="component" value="Unassembled WGS sequence"/>
</dbReference>
<evidence type="ECO:0000256" key="8">
    <source>
        <dbReference type="ARBA" id="ARBA00022729"/>
    </source>
</evidence>
<dbReference type="Gene3D" id="2.40.10.10">
    <property type="entry name" value="Trypsin-like serine proteases"/>
    <property type="match status" value="1"/>
</dbReference>
<evidence type="ECO:0000256" key="13">
    <source>
        <dbReference type="RuleBase" id="RU363034"/>
    </source>
</evidence>
<evidence type="ECO:0000256" key="4">
    <source>
        <dbReference type="ARBA" id="ARBA00012050"/>
    </source>
</evidence>
<dbReference type="PROSITE" id="PS00134">
    <property type="entry name" value="TRYPSIN_HIS"/>
    <property type="match status" value="1"/>
</dbReference>
<dbReference type="PROSITE" id="PS50240">
    <property type="entry name" value="TRYPSIN_DOM"/>
    <property type="match status" value="1"/>
</dbReference>
<dbReference type="EC" id="3.4.21.10" evidence="4"/>
<keyword evidence="12" id="KW-1015">Disulfide bond</keyword>
<dbReference type="InterPro" id="IPR018114">
    <property type="entry name" value="TRYPSIN_HIS"/>
</dbReference>
<comment type="subcellular location">
    <subcellularLocation>
        <location evidence="2">Secreted</location>
    </subcellularLocation>
</comment>
<keyword evidence="17" id="KW-1185">Reference proteome</keyword>
<dbReference type="PROSITE" id="PS00135">
    <property type="entry name" value="TRYPSIN_SER"/>
    <property type="match status" value="1"/>
</dbReference>
<evidence type="ECO:0000313" key="16">
    <source>
        <dbReference type="EnsemblMetazoa" id="SCAU015694-PA"/>
    </source>
</evidence>
<evidence type="ECO:0000256" key="5">
    <source>
        <dbReference type="ARBA" id="ARBA00017161"/>
    </source>
</evidence>
<dbReference type="InterPro" id="IPR043504">
    <property type="entry name" value="Peptidase_S1_PA_chymotrypsin"/>
</dbReference>
<sequence>MPSSYTTSSFAKVLLPLALLGFSTCVIAGQTNPSDERIVGGWETSITYFPHQVSLQVVNRHICGGSIIAEDLVLTAAHCIGQVTNTEYYTVRAGSSFHFIGGIVAQVKAIVLHNNYNHTKNDIALVKLLKPLEFNAYIQPIRLLEENVTIEKDQDLWVTGWGNQQSYIDQTSPILRYTFVHKISKEKCYKSYKFMTEIDENMFCAGVEKGGRDSCQGDSGGPLITRSANDNSLRLVGVVSFGKGCAEANYPGVYTRVQMYHQWLNSTIETFK</sequence>
<evidence type="ECO:0000256" key="10">
    <source>
        <dbReference type="ARBA" id="ARBA00022825"/>
    </source>
</evidence>
<dbReference type="CDD" id="cd00190">
    <property type="entry name" value="Tryp_SPc"/>
    <property type="match status" value="1"/>
</dbReference>
<keyword evidence="9 13" id="KW-0378">Hydrolase</keyword>